<feature type="compositionally biased region" description="Basic and acidic residues" evidence="1">
    <location>
        <begin position="414"/>
        <end position="430"/>
    </location>
</feature>
<protein>
    <recommendedName>
        <fullName evidence="4">MaoC-like domain-containing protein</fullName>
    </recommendedName>
</protein>
<feature type="region of interest" description="Disordered" evidence="1">
    <location>
        <begin position="400"/>
        <end position="520"/>
    </location>
</feature>
<keyword evidence="3" id="KW-1185">Reference proteome</keyword>
<accession>A0A8H7ECD2</accession>
<organism evidence="2 3">
    <name type="scientific">Alternaria burnsii</name>
    <dbReference type="NCBI Taxonomy" id="1187904"/>
    <lineage>
        <taxon>Eukaryota</taxon>
        <taxon>Fungi</taxon>
        <taxon>Dikarya</taxon>
        <taxon>Ascomycota</taxon>
        <taxon>Pezizomycotina</taxon>
        <taxon>Dothideomycetes</taxon>
        <taxon>Pleosporomycetidae</taxon>
        <taxon>Pleosporales</taxon>
        <taxon>Pleosporineae</taxon>
        <taxon>Pleosporaceae</taxon>
        <taxon>Alternaria</taxon>
        <taxon>Alternaria sect. Alternaria</taxon>
    </lineage>
</organism>
<dbReference type="EMBL" id="JAAABM010000015">
    <property type="protein sequence ID" value="KAF7672826.1"/>
    <property type="molecule type" value="Genomic_DNA"/>
</dbReference>
<dbReference type="RefSeq" id="XP_038783176.1">
    <property type="nucleotide sequence ID" value="XM_038934374.1"/>
</dbReference>
<reference evidence="2" key="1">
    <citation type="submission" date="2020-01" db="EMBL/GenBank/DDBJ databases">
        <authorList>
            <person name="Feng Z.H.Z."/>
        </authorList>
    </citation>
    <scope>NUCLEOTIDE SEQUENCE</scope>
    <source>
        <strain evidence="2">CBS107.38</strain>
    </source>
</reference>
<dbReference type="InterPro" id="IPR029069">
    <property type="entry name" value="HotDog_dom_sf"/>
</dbReference>
<evidence type="ECO:0008006" key="4">
    <source>
        <dbReference type="Google" id="ProtNLM"/>
    </source>
</evidence>
<evidence type="ECO:0000313" key="3">
    <source>
        <dbReference type="Proteomes" id="UP000596902"/>
    </source>
</evidence>
<dbReference type="AlphaFoldDB" id="A0A8H7ECD2"/>
<name>A0A8H7ECD2_9PLEO</name>
<feature type="compositionally biased region" description="Basic residues" evidence="1">
    <location>
        <begin position="431"/>
        <end position="447"/>
    </location>
</feature>
<feature type="compositionally biased region" description="Low complexity" evidence="1">
    <location>
        <begin position="503"/>
        <end position="517"/>
    </location>
</feature>
<dbReference type="PANTHER" id="PTHR28152">
    <property type="entry name" value="HYDROXYACYL-THIOESTER DEHYDRATASE TYPE 2, MITOCHONDRIAL"/>
    <property type="match status" value="1"/>
</dbReference>
<feature type="compositionally biased region" description="Polar residues" evidence="1">
    <location>
        <begin position="403"/>
        <end position="412"/>
    </location>
</feature>
<evidence type="ECO:0000256" key="1">
    <source>
        <dbReference type="SAM" id="MobiDB-lite"/>
    </source>
</evidence>
<dbReference type="GeneID" id="62207552"/>
<gene>
    <name evidence="2" type="ORF">GT037_009327</name>
</gene>
<dbReference type="SUPFAM" id="SSF54637">
    <property type="entry name" value="Thioesterase/thiol ester dehydrase-isomerase"/>
    <property type="match status" value="1"/>
</dbReference>
<reference evidence="2" key="2">
    <citation type="submission" date="2020-08" db="EMBL/GenBank/DDBJ databases">
        <title>Draft Genome Sequence of Cumin Blight Pathogen Alternaria burnsii.</title>
        <authorList>
            <person name="Feng Z."/>
        </authorList>
    </citation>
    <scope>NUCLEOTIDE SEQUENCE</scope>
    <source>
        <strain evidence="2">CBS107.38</strain>
    </source>
</reference>
<dbReference type="PANTHER" id="PTHR28152:SF1">
    <property type="entry name" value="HYDROXYACYL-THIOESTER DEHYDRATASE TYPE 2, MITOCHONDRIAL"/>
    <property type="match status" value="1"/>
</dbReference>
<feature type="region of interest" description="Disordered" evidence="1">
    <location>
        <begin position="189"/>
        <end position="218"/>
    </location>
</feature>
<feature type="compositionally biased region" description="Low complexity" evidence="1">
    <location>
        <begin position="475"/>
        <end position="495"/>
    </location>
</feature>
<proteinExistence type="predicted"/>
<dbReference type="InterPro" id="IPR052741">
    <property type="entry name" value="Mitochondrial_HTD2"/>
</dbReference>
<dbReference type="Proteomes" id="UP000596902">
    <property type="component" value="Unassembled WGS sequence"/>
</dbReference>
<dbReference type="GO" id="GO:0005739">
    <property type="term" value="C:mitochondrion"/>
    <property type="evidence" value="ECO:0007669"/>
    <property type="project" value="TreeGrafter"/>
</dbReference>
<comment type="caution">
    <text evidence="2">The sequence shown here is derived from an EMBL/GenBank/DDBJ whole genome shotgun (WGS) entry which is preliminary data.</text>
</comment>
<evidence type="ECO:0000313" key="2">
    <source>
        <dbReference type="EMBL" id="KAF7672826.1"/>
    </source>
</evidence>
<dbReference type="GO" id="GO:0019171">
    <property type="term" value="F:(3R)-hydroxyacyl-[acyl-carrier-protein] dehydratase activity"/>
    <property type="evidence" value="ECO:0007669"/>
    <property type="project" value="TreeGrafter"/>
</dbReference>
<sequence>MLLRTPCTPRIARRHTNRIQWRRIPLRCYSSANSSDPPWFQQLQSELLQRDVTHIRDQLTDTHGIKLSQTLAGFLPRSWCRSLNYSGSPMTFGDHLIWFNPAEPTLKLLPDGTDATHSPGEPWVRRMWAGGSIQLKPNGYLAYARCCTAGTVMVGTEQIKHVRLHGEGDTAKIFVTIERRFAGFEGAERGVDKGKHGKRPPGVSVHSQEVREDLTQQSRAEVDDGWGDAVLKEERNLVFFKERTAAELEAVKAGQMATVKYLDPPGNPDFSHTLTPNRALLFRFSALTFNAHLIHLDPDYARNVEGHRNLLVHGPLSLTLMLKTVNHYVHQQTKGKQVSESIEYRNLAPLYCDEEMRICCSEKKKLQNGSIYDVWIEGPTGGVAVKGTLRTTTNDAWTKKDTSIAQTHSATPTDELKTKWPSFKRPEYPKLKRKLLNTTNRARKMAKSSKNGTQVHVASGDQRPSQDSPTPPSSEPTTNPEPSADSESSTSSEPSTQNQGEISSQSTSSGTTSQPPSREVTSAIAHETNRAYRRKRAHNTKAYNFITLPPSEPPPARIVNSYTPVKPTLSVRAKELLRRARRRKPAKIKVDPIPLVRRFDARPYTPDPVRTAARHSRYLKRGVRKMEKLKIRHVALPSGRETGRRRVVIKRYSK</sequence>
<dbReference type="Gene3D" id="3.10.129.10">
    <property type="entry name" value="Hotdog Thioesterase"/>
    <property type="match status" value="1"/>
</dbReference>